<proteinExistence type="predicted"/>
<protein>
    <submittedName>
        <fullName evidence="1">Uncharacterized protein</fullName>
    </submittedName>
</protein>
<gene>
    <name evidence="1" type="ORF">M8818_005131</name>
</gene>
<sequence>MTPHHAGPIPAPRSTNHAPCGAPRRGESQKIVQMFKGVLNDDMASIDRASLSTWCNLSSSIGTAPRLACPAMAPTRPWQATGTSASETTPPWRYWIVAVCLDLAVYKPTLLLRSSRPHAFYRMPYPSGILPSLSGNRRLVCRSSVRTKAVSGYRWTFFCHSAAWSWIL</sequence>
<accession>A0ACC3S9V0</accession>
<evidence type="ECO:0000313" key="2">
    <source>
        <dbReference type="Proteomes" id="UP001320706"/>
    </source>
</evidence>
<dbReference type="EMBL" id="JAMKPW020000027">
    <property type="protein sequence ID" value="KAK8204402.1"/>
    <property type="molecule type" value="Genomic_DNA"/>
</dbReference>
<evidence type="ECO:0000313" key="1">
    <source>
        <dbReference type="EMBL" id="KAK8204402.1"/>
    </source>
</evidence>
<organism evidence="1 2">
    <name type="scientific">Zalaria obscura</name>
    <dbReference type="NCBI Taxonomy" id="2024903"/>
    <lineage>
        <taxon>Eukaryota</taxon>
        <taxon>Fungi</taxon>
        <taxon>Dikarya</taxon>
        <taxon>Ascomycota</taxon>
        <taxon>Pezizomycotina</taxon>
        <taxon>Dothideomycetes</taxon>
        <taxon>Dothideomycetidae</taxon>
        <taxon>Dothideales</taxon>
        <taxon>Zalariaceae</taxon>
        <taxon>Zalaria</taxon>
    </lineage>
</organism>
<dbReference type="Proteomes" id="UP001320706">
    <property type="component" value="Unassembled WGS sequence"/>
</dbReference>
<comment type="caution">
    <text evidence="1">The sequence shown here is derived from an EMBL/GenBank/DDBJ whole genome shotgun (WGS) entry which is preliminary data.</text>
</comment>
<name>A0ACC3S9V0_9PEZI</name>
<reference evidence="1" key="1">
    <citation type="submission" date="2024-02" db="EMBL/GenBank/DDBJ databases">
        <title>Metagenome Assembled Genome of Zalaria obscura JY119.</title>
        <authorList>
            <person name="Vighnesh L."/>
            <person name="Jagadeeshwari U."/>
            <person name="Venkata Ramana C."/>
            <person name="Sasikala C."/>
        </authorList>
    </citation>
    <scope>NUCLEOTIDE SEQUENCE</scope>
    <source>
        <strain evidence="1">JY119</strain>
    </source>
</reference>
<keyword evidence="2" id="KW-1185">Reference proteome</keyword>